<organism evidence="3 4">
    <name type="scientific">Anaeromyxobacter paludicola</name>
    <dbReference type="NCBI Taxonomy" id="2918171"/>
    <lineage>
        <taxon>Bacteria</taxon>
        <taxon>Pseudomonadati</taxon>
        <taxon>Myxococcota</taxon>
        <taxon>Myxococcia</taxon>
        <taxon>Myxococcales</taxon>
        <taxon>Cystobacterineae</taxon>
        <taxon>Anaeromyxobacteraceae</taxon>
        <taxon>Anaeromyxobacter</taxon>
    </lineage>
</organism>
<gene>
    <name evidence="3" type="ORF">AMPC_23540</name>
</gene>
<feature type="domain" description="Cytochrome c7-like" evidence="2">
    <location>
        <begin position="202"/>
        <end position="262"/>
    </location>
</feature>
<evidence type="ECO:0000256" key="1">
    <source>
        <dbReference type="SAM" id="SignalP"/>
    </source>
</evidence>
<dbReference type="Gene3D" id="3.90.10.10">
    <property type="entry name" value="Cytochrome C3"/>
    <property type="match status" value="2"/>
</dbReference>
<keyword evidence="4" id="KW-1185">Reference proteome</keyword>
<name>A0ABM7XBP1_9BACT</name>
<feature type="chain" id="PRO_5046573568" description="Cytochrome c7-like domain-containing protein" evidence="1">
    <location>
        <begin position="21"/>
        <end position="266"/>
    </location>
</feature>
<dbReference type="PANTHER" id="PTHR39425:SF1">
    <property type="entry name" value="CYTOCHROME C7-LIKE DOMAIN-CONTAINING PROTEIN"/>
    <property type="match status" value="1"/>
</dbReference>
<dbReference type="NCBIfam" id="TIGR04257">
    <property type="entry name" value="nanowire_3heme"/>
    <property type="match status" value="2"/>
</dbReference>
<dbReference type="InterPro" id="IPR036280">
    <property type="entry name" value="Multihaem_cyt_sf"/>
</dbReference>
<dbReference type="PANTHER" id="PTHR39425">
    <property type="entry name" value="LIPOPROTEIN CYTOCHROME C"/>
    <property type="match status" value="1"/>
</dbReference>
<feature type="domain" description="Cytochrome c7-like" evidence="2">
    <location>
        <begin position="52"/>
        <end position="129"/>
    </location>
</feature>
<dbReference type="Proteomes" id="UP001162734">
    <property type="component" value="Chromosome"/>
</dbReference>
<reference evidence="4" key="1">
    <citation type="journal article" date="2022" name="Int. J. Syst. Evol. Microbiol.">
        <title>Anaeromyxobacter oryzae sp. nov., Anaeromyxobacter diazotrophicus sp. nov. and Anaeromyxobacter paludicola sp. nov., isolated from paddy soils.</title>
        <authorList>
            <person name="Itoh H."/>
            <person name="Xu Z."/>
            <person name="Mise K."/>
            <person name="Masuda Y."/>
            <person name="Ushijima N."/>
            <person name="Hayakawa C."/>
            <person name="Shiratori Y."/>
            <person name="Senoo K."/>
        </authorList>
    </citation>
    <scope>NUCLEOTIDE SEQUENCE [LARGE SCALE GENOMIC DNA]</scope>
    <source>
        <strain evidence="4">Red630</strain>
    </source>
</reference>
<evidence type="ECO:0000313" key="4">
    <source>
        <dbReference type="Proteomes" id="UP001162734"/>
    </source>
</evidence>
<dbReference type="Pfam" id="PF14522">
    <property type="entry name" value="Cytochrome_C7"/>
    <property type="match status" value="2"/>
</dbReference>
<feature type="signal peptide" evidence="1">
    <location>
        <begin position="1"/>
        <end position="20"/>
    </location>
</feature>
<dbReference type="EMBL" id="AP025592">
    <property type="protein sequence ID" value="BDG09241.1"/>
    <property type="molecule type" value="Genomic_DNA"/>
</dbReference>
<dbReference type="InterPro" id="IPR026352">
    <property type="entry name" value="Nanowire_3heme"/>
</dbReference>
<dbReference type="SUPFAM" id="SSF48695">
    <property type="entry name" value="Multiheme cytochromes"/>
    <property type="match status" value="1"/>
</dbReference>
<protein>
    <recommendedName>
        <fullName evidence="2">Cytochrome c7-like domain-containing protein</fullName>
    </recommendedName>
</protein>
<sequence length="266" mass="29171">MKRSIAFAALVLFAATAAQAQSGPAKKRRPLPYEFGRVVIANQSEKAGFAPVVFEHWFHRTKYTCRVCHVDIGFAMKPGGTNIRAADNANGFYCGACHNKKLVSDGHPVFEACTKAATGDRRTCVRCHSLGMNVKPEHDFASVTAKLPRGRFGNGVDWEKAEEDHLINPSDHLEGVSIARTSISAQKDFALSPKLAGMPDIIFSHKKHTVWNGCELCHPEIFVGVKRGASKYTMVEIFEGRSCGACHVTVAFPLTDCQRCHSKPVQ</sequence>
<accession>A0ABM7XBP1</accession>
<dbReference type="InterPro" id="IPR029467">
    <property type="entry name" value="Cyt_c7-like"/>
</dbReference>
<evidence type="ECO:0000259" key="2">
    <source>
        <dbReference type="Pfam" id="PF14522"/>
    </source>
</evidence>
<keyword evidence="1" id="KW-0732">Signal</keyword>
<dbReference type="RefSeq" id="WP_248341048.1">
    <property type="nucleotide sequence ID" value="NZ_AP025592.1"/>
</dbReference>
<evidence type="ECO:0000313" key="3">
    <source>
        <dbReference type="EMBL" id="BDG09241.1"/>
    </source>
</evidence>
<proteinExistence type="predicted"/>